<dbReference type="PANTHER" id="PTHR23511">
    <property type="entry name" value="SYNAPTIC VESICLE GLYCOPROTEIN 2"/>
    <property type="match status" value="1"/>
</dbReference>
<protein>
    <submittedName>
        <fullName evidence="6">Uncharacterized protein</fullName>
    </submittedName>
</protein>
<dbReference type="InterPro" id="IPR036259">
    <property type="entry name" value="MFS_trans_sf"/>
</dbReference>
<reference evidence="6" key="1">
    <citation type="submission" date="2014-09" db="EMBL/GenBank/DDBJ databases">
        <authorList>
            <person name="Magalhaes I.L.F."/>
            <person name="Oliveira U."/>
            <person name="Santos F.R."/>
            <person name="Vidigal T.H.D.A."/>
            <person name="Brescovit A.D."/>
            <person name="Santos A.J."/>
        </authorList>
    </citation>
    <scope>NUCLEOTIDE SEQUENCE</scope>
</reference>
<evidence type="ECO:0000313" key="6">
    <source>
        <dbReference type="EMBL" id="JAG62508.1"/>
    </source>
</evidence>
<evidence type="ECO:0000256" key="2">
    <source>
        <dbReference type="ARBA" id="ARBA00022448"/>
    </source>
</evidence>
<name>A0A0K8TAE9_LYGHE</name>
<evidence type="ECO:0000256" key="1">
    <source>
        <dbReference type="ARBA" id="ARBA00004141"/>
    </source>
</evidence>
<dbReference type="GO" id="GO:0016020">
    <property type="term" value="C:membrane"/>
    <property type="evidence" value="ECO:0007669"/>
    <property type="project" value="UniProtKB-SubCell"/>
</dbReference>
<evidence type="ECO:0000256" key="5">
    <source>
        <dbReference type="ARBA" id="ARBA00023136"/>
    </source>
</evidence>
<dbReference type="PANTHER" id="PTHR23511:SF35">
    <property type="entry name" value="MAJOR FACILITATOR SUPERFAMILY (MFS) PROFILE DOMAIN-CONTAINING PROTEIN"/>
    <property type="match status" value="1"/>
</dbReference>
<sequence>MARRFYSFLEFHRSFGGLAFLMLRESPKYLLTKGLHEETVETLKYAYSVNSGHNKEDFPVKQSVILDGNETESKSEGSFIKILWTQTLSLFRKPLLTKTVMSLHITGWIEWSVQYYLPLGSSTCDTDDQLRNRKPRIWSDFLSNY</sequence>
<keyword evidence="3" id="KW-0812">Transmembrane</keyword>
<keyword evidence="2" id="KW-0813">Transport</keyword>
<evidence type="ECO:0000256" key="4">
    <source>
        <dbReference type="ARBA" id="ARBA00022989"/>
    </source>
</evidence>
<dbReference type="EMBL" id="GBRD01003313">
    <property type="protein sequence ID" value="JAG62508.1"/>
    <property type="molecule type" value="Transcribed_RNA"/>
</dbReference>
<organism evidence="6">
    <name type="scientific">Lygus hesperus</name>
    <name type="common">Western plant bug</name>
    <dbReference type="NCBI Taxonomy" id="30085"/>
    <lineage>
        <taxon>Eukaryota</taxon>
        <taxon>Metazoa</taxon>
        <taxon>Ecdysozoa</taxon>
        <taxon>Arthropoda</taxon>
        <taxon>Hexapoda</taxon>
        <taxon>Insecta</taxon>
        <taxon>Pterygota</taxon>
        <taxon>Neoptera</taxon>
        <taxon>Paraneoptera</taxon>
        <taxon>Hemiptera</taxon>
        <taxon>Heteroptera</taxon>
        <taxon>Panheteroptera</taxon>
        <taxon>Cimicomorpha</taxon>
        <taxon>Miridae</taxon>
        <taxon>Mirini</taxon>
        <taxon>Lygus</taxon>
    </lineage>
</organism>
<dbReference type="AlphaFoldDB" id="A0A0K8TAE9"/>
<accession>A0A0K8TAE9</accession>
<keyword evidence="5" id="KW-0472">Membrane</keyword>
<proteinExistence type="predicted"/>
<comment type="subcellular location">
    <subcellularLocation>
        <location evidence="1">Membrane</location>
        <topology evidence="1">Multi-pass membrane protein</topology>
    </subcellularLocation>
</comment>
<dbReference type="Gene3D" id="1.20.1250.20">
    <property type="entry name" value="MFS general substrate transporter like domains"/>
    <property type="match status" value="1"/>
</dbReference>
<keyword evidence="4" id="KW-1133">Transmembrane helix</keyword>
<evidence type="ECO:0000256" key="3">
    <source>
        <dbReference type="ARBA" id="ARBA00022692"/>
    </source>
</evidence>